<dbReference type="EMBL" id="CP053189">
    <property type="protein sequence ID" value="QJS12764.1"/>
    <property type="molecule type" value="Genomic_DNA"/>
</dbReference>
<gene>
    <name evidence="11" type="ORF">HKX69_27430</name>
</gene>
<keyword evidence="12" id="KW-1185">Reference proteome</keyword>
<dbReference type="InterPro" id="IPR043429">
    <property type="entry name" value="ArtM/GltK/GlnP/TcyL/YhdX-like"/>
</dbReference>
<dbReference type="KEGG" id="sarg:HKX69_27430"/>
<evidence type="ECO:0000256" key="8">
    <source>
        <dbReference type="RuleBase" id="RU363032"/>
    </source>
</evidence>
<keyword evidence="5" id="KW-0029">Amino-acid transport</keyword>
<dbReference type="FunFam" id="1.10.3720.10:FF:000006">
    <property type="entry name" value="Glutamate/aspartate ABC transporter, permease protein GltK"/>
    <property type="match status" value="1"/>
</dbReference>
<keyword evidence="2 8" id="KW-0813">Transport</keyword>
<evidence type="ECO:0000259" key="10">
    <source>
        <dbReference type="PROSITE" id="PS50928"/>
    </source>
</evidence>
<dbReference type="RefSeq" id="WP_171157757.1">
    <property type="nucleotide sequence ID" value="NZ_CP053189.1"/>
</dbReference>
<feature type="transmembrane region" description="Helical" evidence="8">
    <location>
        <begin position="33"/>
        <end position="53"/>
    </location>
</feature>
<evidence type="ECO:0000256" key="2">
    <source>
        <dbReference type="ARBA" id="ARBA00022448"/>
    </source>
</evidence>
<comment type="subcellular location">
    <subcellularLocation>
        <location evidence="1 8">Cell membrane</location>
        <topology evidence="1 8">Multi-pass membrane protein</topology>
    </subcellularLocation>
</comment>
<reference evidence="11 12" key="1">
    <citation type="submission" date="2020-05" db="EMBL/GenBank/DDBJ databases">
        <authorList>
            <person name="Li K."/>
        </authorList>
    </citation>
    <scope>NUCLEOTIDE SEQUENCE [LARGE SCALE GENOMIC DNA]</scope>
    <source>
        <strain evidence="12">jing01</strain>
    </source>
</reference>
<dbReference type="PANTHER" id="PTHR30614:SF0">
    <property type="entry name" value="L-CYSTINE TRANSPORT SYSTEM PERMEASE PROTEIN TCYL"/>
    <property type="match status" value="1"/>
</dbReference>
<feature type="transmembrane region" description="Helical" evidence="8">
    <location>
        <begin position="73"/>
        <end position="98"/>
    </location>
</feature>
<evidence type="ECO:0000313" key="11">
    <source>
        <dbReference type="EMBL" id="QJS12764.1"/>
    </source>
</evidence>
<proteinExistence type="inferred from homology"/>
<keyword evidence="6 8" id="KW-1133">Transmembrane helix</keyword>
<protein>
    <submittedName>
        <fullName evidence="11">Amino acid ABC transporter permease</fullName>
    </submittedName>
</protein>
<evidence type="ECO:0000256" key="7">
    <source>
        <dbReference type="ARBA" id="ARBA00023136"/>
    </source>
</evidence>
<evidence type="ECO:0000256" key="3">
    <source>
        <dbReference type="ARBA" id="ARBA00022475"/>
    </source>
</evidence>
<feature type="domain" description="ABC transmembrane type-1" evidence="10">
    <location>
        <begin position="74"/>
        <end position="270"/>
    </location>
</feature>
<dbReference type="PANTHER" id="PTHR30614">
    <property type="entry name" value="MEMBRANE COMPONENT OF AMINO ACID ABC TRANSPORTER"/>
    <property type="match status" value="1"/>
</dbReference>
<name>A0A6M4PQ69_9ACTN</name>
<keyword evidence="3" id="KW-1003">Cell membrane</keyword>
<accession>A0A6M4PQ69</accession>
<evidence type="ECO:0000256" key="4">
    <source>
        <dbReference type="ARBA" id="ARBA00022692"/>
    </source>
</evidence>
<evidence type="ECO:0000256" key="1">
    <source>
        <dbReference type="ARBA" id="ARBA00004651"/>
    </source>
</evidence>
<dbReference type="Proteomes" id="UP000502641">
    <property type="component" value="Chromosome"/>
</dbReference>
<dbReference type="Gene3D" id="1.10.3720.10">
    <property type="entry name" value="MetI-like"/>
    <property type="match status" value="1"/>
</dbReference>
<evidence type="ECO:0000313" key="12">
    <source>
        <dbReference type="Proteomes" id="UP000502641"/>
    </source>
</evidence>
<dbReference type="SUPFAM" id="SSF161098">
    <property type="entry name" value="MetI-like"/>
    <property type="match status" value="1"/>
</dbReference>
<keyword evidence="4 8" id="KW-0812">Transmembrane</keyword>
<dbReference type="AlphaFoldDB" id="A0A6M4PQ69"/>
<feature type="region of interest" description="Disordered" evidence="9">
    <location>
        <begin position="1"/>
        <end position="21"/>
    </location>
</feature>
<dbReference type="InterPro" id="IPR035906">
    <property type="entry name" value="MetI-like_sf"/>
</dbReference>
<dbReference type="PROSITE" id="PS50928">
    <property type="entry name" value="ABC_TM1"/>
    <property type="match status" value="1"/>
</dbReference>
<dbReference type="GO" id="GO:0022857">
    <property type="term" value="F:transmembrane transporter activity"/>
    <property type="evidence" value="ECO:0007669"/>
    <property type="project" value="InterPro"/>
</dbReference>
<organism evidence="11 12">
    <name type="scientific">Streptomyces argyrophylli</name>
    <dbReference type="NCBI Taxonomy" id="2726118"/>
    <lineage>
        <taxon>Bacteria</taxon>
        <taxon>Bacillati</taxon>
        <taxon>Actinomycetota</taxon>
        <taxon>Actinomycetes</taxon>
        <taxon>Kitasatosporales</taxon>
        <taxon>Streptomycetaceae</taxon>
        <taxon>Streptomyces</taxon>
    </lineage>
</organism>
<feature type="transmembrane region" description="Helical" evidence="8">
    <location>
        <begin position="248"/>
        <end position="273"/>
    </location>
</feature>
<dbReference type="GO" id="GO:0006865">
    <property type="term" value="P:amino acid transport"/>
    <property type="evidence" value="ECO:0007669"/>
    <property type="project" value="UniProtKB-KW"/>
</dbReference>
<evidence type="ECO:0000256" key="6">
    <source>
        <dbReference type="ARBA" id="ARBA00022989"/>
    </source>
</evidence>
<dbReference type="InterPro" id="IPR010065">
    <property type="entry name" value="AA_ABC_transptr_permease_3TM"/>
</dbReference>
<dbReference type="GO" id="GO:0043190">
    <property type="term" value="C:ATP-binding cassette (ABC) transporter complex"/>
    <property type="evidence" value="ECO:0007669"/>
    <property type="project" value="InterPro"/>
</dbReference>
<dbReference type="Pfam" id="PF00528">
    <property type="entry name" value="BPD_transp_1"/>
    <property type="match status" value="1"/>
</dbReference>
<dbReference type="NCBIfam" id="TIGR01726">
    <property type="entry name" value="HEQRo_perm_3TM"/>
    <property type="match status" value="1"/>
</dbReference>
<sequence length="285" mass="31292">MSSDTLAKIPTVPDTPGPADAPRIVPQRRYGQWAAAVVVLALLGFAVDSVVRNKAFQWDVVGDYFTSDSVLRGLWLTLWLTAVVMVLGFALGTLLAAFRLSANPVLRAVSWGYVWLFRSIPILVQLLLWFNIGALYPRVFGVRTVDLLSPVAVAIIGLTLHEAAYAAEVVRGGILSVDRGQIEAAQALGLSRWRRWRRIVLPQAMRAIVPPAGNMLIGTLKGTSIVSVIAVNDLLFSAQLIYHRTYQVIPLLMVATLWYALVTTLLGIAQTFVEKHYARGMESAR</sequence>
<keyword evidence="7 8" id="KW-0472">Membrane</keyword>
<evidence type="ECO:0000256" key="5">
    <source>
        <dbReference type="ARBA" id="ARBA00022970"/>
    </source>
</evidence>
<evidence type="ECO:0000256" key="9">
    <source>
        <dbReference type="SAM" id="MobiDB-lite"/>
    </source>
</evidence>
<comment type="similarity">
    <text evidence="8">Belongs to the binding-protein-dependent transport system permease family.</text>
</comment>
<dbReference type="InterPro" id="IPR000515">
    <property type="entry name" value="MetI-like"/>
</dbReference>
<dbReference type="CDD" id="cd06261">
    <property type="entry name" value="TM_PBP2"/>
    <property type="match status" value="1"/>
</dbReference>
<feature type="transmembrane region" description="Helical" evidence="8">
    <location>
        <begin position="110"/>
        <end position="132"/>
    </location>
</feature>